<gene>
    <name evidence="2" type="ORF">ASPSYDRAFT_50156</name>
</gene>
<proteinExistence type="predicted"/>
<protein>
    <submittedName>
        <fullName evidence="2">Uncharacterized protein</fullName>
    </submittedName>
</protein>
<feature type="compositionally biased region" description="Polar residues" evidence="1">
    <location>
        <begin position="1"/>
        <end position="10"/>
    </location>
</feature>
<dbReference type="EMBL" id="KV878595">
    <property type="protein sequence ID" value="OJJ54142.1"/>
    <property type="molecule type" value="Genomic_DNA"/>
</dbReference>
<keyword evidence="3" id="KW-1185">Reference proteome</keyword>
<dbReference type="GeneID" id="63764082"/>
<reference evidence="3" key="1">
    <citation type="journal article" date="2017" name="Genome Biol.">
        <title>Comparative genomics reveals high biological diversity and specific adaptations in the industrially and medically important fungal genus Aspergillus.</title>
        <authorList>
            <person name="de Vries R.P."/>
            <person name="Riley R."/>
            <person name="Wiebenga A."/>
            <person name="Aguilar-Osorio G."/>
            <person name="Amillis S."/>
            <person name="Uchima C.A."/>
            <person name="Anderluh G."/>
            <person name="Asadollahi M."/>
            <person name="Askin M."/>
            <person name="Barry K."/>
            <person name="Battaglia E."/>
            <person name="Bayram O."/>
            <person name="Benocci T."/>
            <person name="Braus-Stromeyer S.A."/>
            <person name="Caldana C."/>
            <person name="Canovas D."/>
            <person name="Cerqueira G.C."/>
            <person name="Chen F."/>
            <person name="Chen W."/>
            <person name="Choi C."/>
            <person name="Clum A."/>
            <person name="Dos Santos R.A."/>
            <person name="Damasio A.R."/>
            <person name="Diallinas G."/>
            <person name="Emri T."/>
            <person name="Fekete E."/>
            <person name="Flipphi M."/>
            <person name="Freyberg S."/>
            <person name="Gallo A."/>
            <person name="Gournas C."/>
            <person name="Habgood R."/>
            <person name="Hainaut M."/>
            <person name="Harispe M.L."/>
            <person name="Henrissat B."/>
            <person name="Hilden K.S."/>
            <person name="Hope R."/>
            <person name="Hossain A."/>
            <person name="Karabika E."/>
            <person name="Karaffa L."/>
            <person name="Karanyi Z."/>
            <person name="Krasevec N."/>
            <person name="Kuo A."/>
            <person name="Kusch H."/>
            <person name="LaButti K."/>
            <person name="Lagendijk E.L."/>
            <person name="Lapidus A."/>
            <person name="Levasseur A."/>
            <person name="Lindquist E."/>
            <person name="Lipzen A."/>
            <person name="Logrieco A.F."/>
            <person name="MacCabe A."/>
            <person name="Maekelae M.R."/>
            <person name="Malavazi I."/>
            <person name="Melin P."/>
            <person name="Meyer V."/>
            <person name="Mielnichuk N."/>
            <person name="Miskei M."/>
            <person name="Molnar A.P."/>
            <person name="Mule G."/>
            <person name="Ngan C.Y."/>
            <person name="Orejas M."/>
            <person name="Orosz E."/>
            <person name="Ouedraogo J.P."/>
            <person name="Overkamp K.M."/>
            <person name="Park H.-S."/>
            <person name="Perrone G."/>
            <person name="Piumi F."/>
            <person name="Punt P.J."/>
            <person name="Ram A.F."/>
            <person name="Ramon A."/>
            <person name="Rauscher S."/>
            <person name="Record E."/>
            <person name="Riano-Pachon D.M."/>
            <person name="Robert V."/>
            <person name="Roehrig J."/>
            <person name="Ruller R."/>
            <person name="Salamov A."/>
            <person name="Salih N.S."/>
            <person name="Samson R.A."/>
            <person name="Sandor E."/>
            <person name="Sanguinetti M."/>
            <person name="Schuetze T."/>
            <person name="Sepcic K."/>
            <person name="Shelest E."/>
            <person name="Sherlock G."/>
            <person name="Sophianopoulou V."/>
            <person name="Squina F.M."/>
            <person name="Sun H."/>
            <person name="Susca A."/>
            <person name="Todd R.B."/>
            <person name="Tsang A."/>
            <person name="Unkles S.E."/>
            <person name="van de Wiele N."/>
            <person name="van Rossen-Uffink D."/>
            <person name="Oliveira J.V."/>
            <person name="Vesth T.C."/>
            <person name="Visser J."/>
            <person name="Yu J.-H."/>
            <person name="Zhou M."/>
            <person name="Andersen M.R."/>
            <person name="Archer D.B."/>
            <person name="Baker S.E."/>
            <person name="Benoit I."/>
            <person name="Brakhage A.A."/>
            <person name="Braus G.H."/>
            <person name="Fischer R."/>
            <person name="Frisvad J.C."/>
            <person name="Goldman G.H."/>
            <person name="Houbraken J."/>
            <person name="Oakley B."/>
            <person name="Pocsi I."/>
            <person name="Scazzocchio C."/>
            <person name="Seiboth B."/>
            <person name="vanKuyk P.A."/>
            <person name="Wortman J."/>
            <person name="Dyer P.S."/>
            <person name="Grigoriev I.V."/>
        </authorList>
    </citation>
    <scope>NUCLEOTIDE SEQUENCE [LARGE SCALE GENOMIC DNA]</scope>
    <source>
        <strain evidence="3">CBS 593.65</strain>
    </source>
</reference>
<sequence>MFLTLTFSNPRPSPFSGYTKRNGGDPTQSVADLQKPTVRAPPDPPLGADTPRRLQILPWAAQTTIL</sequence>
<dbReference type="AlphaFoldDB" id="A0A1L9T3Y1"/>
<dbReference type="RefSeq" id="XP_040697948.1">
    <property type="nucleotide sequence ID" value="XM_040848009.1"/>
</dbReference>
<evidence type="ECO:0000313" key="3">
    <source>
        <dbReference type="Proteomes" id="UP000184356"/>
    </source>
</evidence>
<dbReference type="VEuPathDB" id="FungiDB:ASPSYDRAFT_50156"/>
<name>A0A1L9T3Y1_9EURO</name>
<evidence type="ECO:0000313" key="2">
    <source>
        <dbReference type="EMBL" id="OJJ54142.1"/>
    </source>
</evidence>
<feature type="region of interest" description="Disordered" evidence="1">
    <location>
        <begin position="1"/>
        <end position="52"/>
    </location>
</feature>
<accession>A0A1L9T3Y1</accession>
<dbReference type="Proteomes" id="UP000184356">
    <property type="component" value="Unassembled WGS sequence"/>
</dbReference>
<organism evidence="2 3">
    <name type="scientific">Aspergillus sydowii CBS 593.65</name>
    <dbReference type="NCBI Taxonomy" id="1036612"/>
    <lineage>
        <taxon>Eukaryota</taxon>
        <taxon>Fungi</taxon>
        <taxon>Dikarya</taxon>
        <taxon>Ascomycota</taxon>
        <taxon>Pezizomycotina</taxon>
        <taxon>Eurotiomycetes</taxon>
        <taxon>Eurotiomycetidae</taxon>
        <taxon>Eurotiales</taxon>
        <taxon>Aspergillaceae</taxon>
        <taxon>Aspergillus</taxon>
        <taxon>Aspergillus subgen. Nidulantes</taxon>
    </lineage>
</organism>
<evidence type="ECO:0000256" key="1">
    <source>
        <dbReference type="SAM" id="MobiDB-lite"/>
    </source>
</evidence>